<accession>A0A1J1IN84</accession>
<dbReference type="Pfam" id="PF02450">
    <property type="entry name" value="LCAT"/>
    <property type="match status" value="1"/>
</dbReference>
<dbReference type="Gene3D" id="1.20.1280.50">
    <property type="match status" value="1"/>
</dbReference>
<dbReference type="CDD" id="cd09917">
    <property type="entry name" value="F-box_SF"/>
    <property type="match status" value="1"/>
</dbReference>
<dbReference type="GO" id="GO:0008374">
    <property type="term" value="F:O-acyltransferase activity"/>
    <property type="evidence" value="ECO:0007669"/>
    <property type="project" value="InterPro"/>
</dbReference>
<dbReference type="Proteomes" id="UP000183832">
    <property type="component" value="Unassembled WGS sequence"/>
</dbReference>
<organism evidence="2 3">
    <name type="scientific">Clunio marinus</name>
    <dbReference type="NCBI Taxonomy" id="568069"/>
    <lineage>
        <taxon>Eukaryota</taxon>
        <taxon>Metazoa</taxon>
        <taxon>Ecdysozoa</taxon>
        <taxon>Arthropoda</taxon>
        <taxon>Hexapoda</taxon>
        <taxon>Insecta</taxon>
        <taxon>Pterygota</taxon>
        <taxon>Neoptera</taxon>
        <taxon>Endopterygota</taxon>
        <taxon>Diptera</taxon>
        <taxon>Nematocera</taxon>
        <taxon>Chironomoidea</taxon>
        <taxon>Chironomidae</taxon>
        <taxon>Clunio</taxon>
    </lineage>
</organism>
<sequence length="979" mass="111891">MKNVIEYLPDELLLEIFNYIPGKTLKNLCLVCKRWKDIITTSASTMKTLPFDLTRYVINPGNVTNEHYTVMIDHLDERWDLDVLNVLGETCQFLHVSYSIFRNPMILQNIFNNFRFLQKLVLVRVKVNFNITQENNFNITLKELELIQTDHVVLDSLTNIQTHTMSVIDGANVTNSHSLVNFMSQQEILEDLTIENLSDGLSALFEVDSSDRFKFKLKRLSTLISMIRNHQNAEDNFILFLKHQQESLNELKVEGSLTYLVYKFIIGNLNNLTDLEVNVNEIPHEVCFYELLKPNRRLKILRITSTITRTNLDGFKGLLIHYPHIQEISLCDTDSFVINDVFQLMSLKLRNLHKLSILNLTNMFNPHVTLHSLKHFSLRILNNVNQWKAFIERNDSLVSLNMGWIKRDQFTETTIKEIVSLPNLRHLKFGGRFIAAKRIFDVIKQNYMNLRILEFTVANYDEIKSLKIVFPLKKELWIPRQTKMISLRILITFAIIGVSFAQRGSYAGQSRPIMGSRYQNMMGTSNFAAPATGIAAPDTGVRFMQNPVYSMQPAVYNGGFGGGFGPGFGGFGGFPNQGFNQQFPFGGFNAYFLINKFPTKPLSPVIFVPGDGGSQVDARLNKPSTVHIFCDKTTKDWFNLWLNLELLAPLIIDCWTDNAKLHYDNVTRLTSNSPGVETRIPGWGNPEVVEWIDPSHAKQGAYFKEIGNALVRSGYVRNLSLRGAPYDFRKAPNENQKWFVDLKILVEETYKMNNNEPITFIAHSMGAPMLVIFLHQQTQPWKDKYIARMITIAGAYGGSAKTVKVFAVGDDLGAFALRASVMREEQISMPSLAFLLPFPTFWKPDEILVRTRTRNYTYAQLNEFFVDLGYPNGWEMRKDNLKYVQDFSPLNIEIHCLYGTKIDTVEVLDYKKSDDLSGSPDLIYGDGDGTVNGRSLKGCTYWRGLQSQSITTLEIPKAEHFEILSNPQIVSYVLDVLVN</sequence>
<dbReference type="PROSITE" id="PS50181">
    <property type="entry name" value="FBOX"/>
    <property type="match status" value="1"/>
</dbReference>
<dbReference type="Pfam" id="PF12937">
    <property type="entry name" value="F-box-like"/>
    <property type="match status" value="1"/>
</dbReference>
<proteinExistence type="predicted"/>
<dbReference type="STRING" id="568069.A0A1J1IN84"/>
<dbReference type="SUPFAM" id="SSF52047">
    <property type="entry name" value="RNI-like"/>
    <property type="match status" value="1"/>
</dbReference>
<evidence type="ECO:0000313" key="2">
    <source>
        <dbReference type="EMBL" id="CRL01624.1"/>
    </source>
</evidence>
<keyword evidence="3" id="KW-1185">Reference proteome</keyword>
<dbReference type="InterPro" id="IPR029058">
    <property type="entry name" value="AB_hydrolase_fold"/>
</dbReference>
<dbReference type="SUPFAM" id="SSF81383">
    <property type="entry name" value="F-box domain"/>
    <property type="match status" value="1"/>
</dbReference>
<dbReference type="Gene3D" id="3.40.50.1820">
    <property type="entry name" value="alpha/beta hydrolase"/>
    <property type="match status" value="2"/>
</dbReference>
<dbReference type="SUPFAM" id="SSF53474">
    <property type="entry name" value="alpha/beta-Hydrolases"/>
    <property type="match status" value="1"/>
</dbReference>
<feature type="domain" description="F-box" evidence="1">
    <location>
        <begin position="2"/>
        <end position="49"/>
    </location>
</feature>
<dbReference type="Gene3D" id="3.80.10.10">
    <property type="entry name" value="Ribonuclease Inhibitor"/>
    <property type="match status" value="1"/>
</dbReference>
<dbReference type="InterPro" id="IPR001810">
    <property type="entry name" value="F-box_dom"/>
</dbReference>
<evidence type="ECO:0000259" key="1">
    <source>
        <dbReference type="PROSITE" id="PS50181"/>
    </source>
</evidence>
<dbReference type="AlphaFoldDB" id="A0A1J1IN84"/>
<dbReference type="InterPro" id="IPR003386">
    <property type="entry name" value="LACT/PDAT_acylTrfase"/>
</dbReference>
<dbReference type="PANTHER" id="PTHR11440">
    <property type="entry name" value="LECITHIN-CHOLESTEROL ACYLTRANSFERASE-RELATED"/>
    <property type="match status" value="1"/>
</dbReference>
<reference evidence="2 3" key="1">
    <citation type="submission" date="2015-04" db="EMBL/GenBank/DDBJ databases">
        <authorList>
            <person name="Syromyatnikov M.Y."/>
            <person name="Popov V.N."/>
        </authorList>
    </citation>
    <scope>NUCLEOTIDE SEQUENCE [LARGE SCALE GENOMIC DNA]</scope>
</reference>
<dbReference type="GO" id="GO:0006629">
    <property type="term" value="P:lipid metabolic process"/>
    <property type="evidence" value="ECO:0007669"/>
    <property type="project" value="InterPro"/>
</dbReference>
<evidence type="ECO:0000313" key="3">
    <source>
        <dbReference type="Proteomes" id="UP000183832"/>
    </source>
</evidence>
<dbReference type="SMART" id="SM00256">
    <property type="entry name" value="FBOX"/>
    <property type="match status" value="1"/>
</dbReference>
<dbReference type="OrthoDB" id="190846at2759"/>
<name>A0A1J1IN84_9DIPT</name>
<dbReference type="InterPro" id="IPR036047">
    <property type="entry name" value="F-box-like_dom_sf"/>
</dbReference>
<gene>
    <name evidence="2" type="ORF">CLUMA_CG014248</name>
</gene>
<protein>
    <submittedName>
        <fullName evidence="2">CLUMA_CG014248, isoform A</fullName>
    </submittedName>
</protein>
<dbReference type="InterPro" id="IPR032675">
    <property type="entry name" value="LRR_dom_sf"/>
</dbReference>
<dbReference type="EMBL" id="CVRI01000055">
    <property type="protein sequence ID" value="CRL01624.1"/>
    <property type="molecule type" value="Genomic_DNA"/>
</dbReference>